<sequence length="66" mass="6782">MRATTVPMTMPARSAVSWMSIARLIPVRPGEGAVSGADHEDEVGEAGRASRAVEGSAEDEGVGRSA</sequence>
<accession>A0A1T3NJN6</accession>
<gene>
    <name evidence="2" type="ORF">B4N89_41555</name>
</gene>
<evidence type="ECO:0000313" key="3">
    <source>
        <dbReference type="Proteomes" id="UP000190037"/>
    </source>
</evidence>
<comment type="caution">
    <text evidence="2">The sequence shown here is derived from an EMBL/GenBank/DDBJ whole genome shotgun (WGS) entry which is preliminary data.</text>
</comment>
<organism evidence="2 3">
    <name type="scientific">Embleya scabrispora</name>
    <dbReference type="NCBI Taxonomy" id="159449"/>
    <lineage>
        <taxon>Bacteria</taxon>
        <taxon>Bacillati</taxon>
        <taxon>Actinomycetota</taxon>
        <taxon>Actinomycetes</taxon>
        <taxon>Kitasatosporales</taxon>
        <taxon>Streptomycetaceae</taxon>
        <taxon>Embleya</taxon>
    </lineage>
</organism>
<reference evidence="2 3" key="1">
    <citation type="submission" date="2017-03" db="EMBL/GenBank/DDBJ databases">
        <title>Draft genome sequence of Streptomyces scabrisporus NF3, endophyte isolated from Amphipterygium adstringens.</title>
        <authorList>
            <person name="Vazquez M."/>
            <person name="Ceapa C.D."/>
            <person name="Rodriguez Luna D."/>
            <person name="Sanchez Esquivel S."/>
        </authorList>
    </citation>
    <scope>NUCLEOTIDE SEQUENCE [LARGE SCALE GENOMIC DNA]</scope>
    <source>
        <strain evidence="2 3">NF3</strain>
    </source>
</reference>
<dbReference type="AlphaFoldDB" id="A0A1T3NJN6"/>
<name>A0A1T3NJN6_9ACTN</name>
<dbReference type="EMBL" id="MWQN01000004">
    <property type="protein sequence ID" value="OPC77059.1"/>
    <property type="molecule type" value="Genomic_DNA"/>
</dbReference>
<feature type="region of interest" description="Disordered" evidence="1">
    <location>
        <begin position="30"/>
        <end position="66"/>
    </location>
</feature>
<dbReference type="Proteomes" id="UP000190037">
    <property type="component" value="Unassembled WGS sequence"/>
</dbReference>
<keyword evidence="3" id="KW-1185">Reference proteome</keyword>
<proteinExistence type="predicted"/>
<protein>
    <submittedName>
        <fullName evidence="2">Uncharacterized protein</fullName>
    </submittedName>
</protein>
<evidence type="ECO:0000313" key="2">
    <source>
        <dbReference type="EMBL" id="OPC77059.1"/>
    </source>
</evidence>
<evidence type="ECO:0000256" key="1">
    <source>
        <dbReference type="SAM" id="MobiDB-lite"/>
    </source>
</evidence>